<dbReference type="InterPro" id="IPR036291">
    <property type="entry name" value="NAD(P)-bd_dom_sf"/>
</dbReference>
<dbReference type="InterPro" id="IPR050838">
    <property type="entry name" value="Ketopantoate_reductase"/>
</dbReference>
<comment type="similarity">
    <text evidence="3 11">Belongs to the ketopantoate reductase family.</text>
</comment>
<dbReference type="Proteomes" id="UP000658225">
    <property type="component" value="Unassembled WGS sequence"/>
</dbReference>
<name>A0A927MGW5_9BACL</name>
<dbReference type="SUPFAM" id="SSF48179">
    <property type="entry name" value="6-phosphogluconate dehydrogenase C-terminal domain-like"/>
    <property type="match status" value="1"/>
</dbReference>
<evidence type="ECO:0000313" key="14">
    <source>
        <dbReference type="EMBL" id="MBE1553566.1"/>
    </source>
</evidence>
<dbReference type="RefSeq" id="WP_192597377.1">
    <property type="nucleotide sequence ID" value="NZ_JADBEL010000002.1"/>
</dbReference>
<evidence type="ECO:0000256" key="11">
    <source>
        <dbReference type="RuleBase" id="RU362068"/>
    </source>
</evidence>
<dbReference type="EC" id="1.1.1.169" evidence="4 11"/>
<keyword evidence="8 11" id="KW-0560">Oxidoreductase</keyword>
<proteinExistence type="inferred from homology"/>
<dbReference type="Gene3D" id="3.40.50.720">
    <property type="entry name" value="NAD(P)-binding Rossmann-like Domain"/>
    <property type="match status" value="1"/>
</dbReference>
<dbReference type="GO" id="GO:0050661">
    <property type="term" value="F:NADP binding"/>
    <property type="evidence" value="ECO:0007669"/>
    <property type="project" value="TreeGrafter"/>
</dbReference>
<evidence type="ECO:0000259" key="12">
    <source>
        <dbReference type="Pfam" id="PF02558"/>
    </source>
</evidence>
<gene>
    <name evidence="14" type="ORF">H4683_000640</name>
</gene>
<dbReference type="Pfam" id="PF08546">
    <property type="entry name" value="ApbA_C"/>
    <property type="match status" value="1"/>
</dbReference>
<dbReference type="GO" id="GO:0015940">
    <property type="term" value="P:pantothenate biosynthetic process"/>
    <property type="evidence" value="ECO:0007669"/>
    <property type="project" value="UniProtKB-KW"/>
</dbReference>
<evidence type="ECO:0000313" key="15">
    <source>
        <dbReference type="Proteomes" id="UP000658225"/>
    </source>
</evidence>
<comment type="caution">
    <text evidence="14">The sequence shown here is derived from an EMBL/GenBank/DDBJ whole genome shotgun (WGS) entry which is preliminary data.</text>
</comment>
<protein>
    <recommendedName>
        <fullName evidence="5 11">2-dehydropantoate 2-reductase</fullName>
        <ecNumber evidence="4 11">1.1.1.169</ecNumber>
    </recommendedName>
    <alternativeName>
        <fullName evidence="9 11">Ketopantoate reductase</fullName>
    </alternativeName>
</protein>
<dbReference type="Gene3D" id="1.10.1040.10">
    <property type="entry name" value="N-(1-d-carboxylethyl)-l-norvaline Dehydrogenase, domain 2"/>
    <property type="match status" value="1"/>
</dbReference>
<evidence type="ECO:0000256" key="5">
    <source>
        <dbReference type="ARBA" id="ARBA00019465"/>
    </source>
</evidence>
<evidence type="ECO:0000256" key="4">
    <source>
        <dbReference type="ARBA" id="ARBA00013014"/>
    </source>
</evidence>
<accession>A0A927MGW5</accession>
<dbReference type="NCBIfam" id="TIGR00745">
    <property type="entry name" value="apbA_panE"/>
    <property type="match status" value="1"/>
</dbReference>
<organism evidence="14 15">
    <name type="scientific">Sporosarcina limicola</name>
    <dbReference type="NCBI Taxonomy" id="34101"/>
    <lineage>
        <taxon>Bacteria</taxon>
        <taxon>Bacillati</taxon>
        <taxon>Bacillota</taxon>
        <taxon>Bacilli</taxon>
        <taxon>Bacillales</taxon>
        <taxon>Caryophanaceae</taxon>
        <taxon>Sporosarcina</taxon>
    </lineage>
</organism>
<dbReference type="InterPro" id="IPR013328">
    <property type="entry name" value="6PGD_dom2"/>
</dbReference>
<dbReference type="InterPro" id="IPR008927">
    <property type="entry name" value="6-PGluconate_DH-like_C_sf"/>
</dbReference>
<comment type="function">
    <text evidence="1 11">Catalyzes the NADPH-dependent reduction of ketopantoate into pantoic acid.</text>
</comment>
<feature type="domain" description="Ketopantoate reductase C-terminal" evidence="13">
    <location>
        <begin position="176"/>
        <end position="290"/>
    </location>
</feature>
<dbReference type="InterPro" id="IPR003710">
    <property type="entry name" value="ApbA"/>
</dbReference>
<dbReference type="GO" id="GO:0008677">
    <property type="term" value="F:2-dehydropantoate 2-reductase activity"/>
    <property type="evidence" value="ECO:0007669"/>
    <property type="project" value="UniProtKB-EC"/>
</dbReference>
<feature type="domain" description="Ketopantoate reductase N-terminal" evidence="12">
    <location>
        <begin position="3"/>
        <end position="149"/>
    </location>
</feature>
<dbReference type="SUPFAM" id="SSF51735">
    <property type="entry name" value="NAD(P)-binding Rossmann-fold domains"/>
    <property type="match status" value="1"/>
</dbReference>
<evidence type="ECO:0000256" key="8">
    <source>
        <dbReference type="ARBA" id="ARBA00023002"/>
    </source>
</evidence>
<evidence type="ECO:0000256" key="2">
    <source>
        <dbReference type="ARBA" id="ARBA00004994"/>
    </source>
</evidence>
<evidence type="ECO:0000256" key="7">
    <source>
        <dbReference type="ARBA" id="ARBA00022857"/>
    </source>
</evidence>
<evidence type="ECO:0000256" key="1">
    <source>
        <dbReference type="ARBA" id="ARBA00002919"/>
    </source>
</evidence>
<sequence length="300" mass="32912">MEVVIAGAGSIGLLIGSYLSEVGMNVTFYVRREEQAELLHVEGVCRINQDGSEGVFYANATTKIEDTSLEALWIAAVKYAGLRELLSDMKKVHETHPVLFVQNGIGHIELVHGTTLLDIAFATVEHGAQRIDDRTVKHNGVGMITIAAARGDGRLFERIGQANSKSFPITFHSDSEQILMRKVLINCMINPLTAILGIKNGDLLTDEYCLLLFNCLYDELTAAFPEIRSSLPYEAVEDVCRRTACNQSSMLADRLAGRPMEIETIVSAIIRKANGREKSLPLLTTLETMLYALDGKGVGL</sequence>
<dbReference type="InterPro" id="IPR013752">
    <property type="entry name" value="KPA_reductase"/>
</dbReference>
<dbReference type="GO" id="GO:0005737">
    <property type="term" value="C:cytoplasm"/>
    <property type="evidence" value="ECO:0007669"/>
    <property type="project" value="TreeGrafter"/>
</dbReference>
<evidence type="ECO:0000256" key="10">
    <source>
        <dbReference type="ARBA" id="ARBA00048793"/>
    </source>
</evidence>
<dbReference type="AlphaFoldDB" id="A0A927MGW5"/>
<comment type="pathway">
    <text evidence="2 11">Cofactor biosynthesis; (R)-pantothenate biosynthesis; (R)-pantoate from 3-methyl-2-oxobutanoate: step 2/2.</text>
</comment>
<evidence type="ECO:0000256" key="3">
    <source>
        <dbReference type="ARBA" id="ARBA00007870"/>
    </source>
</evidence>
<evidence type="ECO:0000256" key="6">
    <source>
        <dbReference type="ARBA" id="ARBA00022655"/>
    </source>
</evidence>
<reference evidence="14" key="1">
    <citation type="submission" date="2020-10" db="EMBL/GenBank/DDBJ databases">
        <title>Genomic Encyclopedia of Type Strains, Phase IV (KMG-IV): sequencing the most valuable type-strain genomes for metagenomic binning, comparative biology and taxonomic classification.</title>
        <authorList>
            <person name="Goeker M."/>
        </authorList>
    </citation>
    <scope>NUCLEOTIDE SEQUENCE</scope>
    <source>
        <strain evidence="14">DSM 13886</strain>
    </source>
</reference>
<dbReference type="PANTHER" id="PTHR43765:SF2">
    <property type="entry name" value="2-DEHYDROPANTOATE 2-REDUCTASE"/>
    <property type="match status" value="1"/>
</dbReference>
<dbReference type="EMBL" id="JADBEL010000002">
    <property type="protein sequence ID" value="MBE1553566.1"/>
    <property type="molecule type" value="Genomic_DNA"/>
</dbReference>
<evidence type="ECO:0000256" key="9">
    <source>
        <dbReference type="ARBA" id="ARBA00032024"/>
    </source>
</evidence>
<keyword evidence="6 11" id="KW-0566">Pantothenate biosynthesis</keyword>
<dbReference type="PANTHER" id="PTHR43765">
    <property type="entry name" value="2-DEHYDROPANTOATE 2-REDUCTASE-RELATED"/>
    <property type="match status" value="1"/>
</dbReference>
<keyword evidence="15" id="KW-1185">Reference proteome</keyword>
<evidence type="ECO:0000259" key="13">
    <source>
        <dbReference type="Pfam" id="PF08546"/>
    </source>
</evidence>
<comment type="catalytic activity">
    <reaction evidence="10 11">
        <text>(R)-pantoate + NADP(+) = 2-dehydropantoate + NADPH + H(+)</text>
        <dbReference type="Rhea" id="RHEA:16233"/>
        <dbReference type="ChEBI" id="CHEBI:11561"/>
        <dbReference type="ChEBI" id="CHEBI:15378"/>
        <dbReference type="ChEBI" id="CHEBI:15980"/>
        <dbReference type="ChEBI" id="CHEBI:57783"/>
        <dbReference type="ChEBI" id="CHEBI:58349"/>
        <dbReference type="EC" id="1.1.1.169"/>
    </reaction>
</comment>
<dbReference type="Pfam" id="PF02558">
    <property type="entry name" value="ApbA"/>
    <property type="match status" value="1"/>
</dbReference>
<dbReference type="InterPro" id="IPR013332">
    <property type="entry name" value="KPR_N"/>
</dbReference>
<keyword evidence="7 11" id="KW-0521">NADP</keyword>